<dbReference type="PANTHER" id="PTHR18934">
    <property type="entry name" value="ATP-DEPENDENT RNA HELICASE"/>
    <property type="match status" value="1"/>
</dbReference>
<evidence type="ECO:0000256" key="2">
    <source>
        <dbReference type="ARBA" id="ARBA00012552"/>
    </source>
</evidence>
<dbReference type="InterPro" id="IPR001650">
    <property type="entry name" value="Helicase_C-like"/>
</dbReference>
<protein>
    <recommendedName>
        <fullName evidence="2">RNA helicase</fullName>
        <ecNumber evidence="2">3.6.4.13</ecNumber>
    </recommendedName>
</protein>
<feature type="compositionally biased region" description="Low complexity" evidence="8">
    <location>
        <begin position="120"/>
        <end position="129"/>
    </location>
</feature>
<keyword evidence="4 11" id="KW-0378">Hydrolase</keyword>
<dbReference type="FunFam" id="3.40.50.300:FF:000637">
    <property type="entry name" value="ATP-dependent RNA helicase DHX37/DHR1"/>
    <property type="match status" value="1"/>
</dbReference>
<proteinExistence type="inferred from homology"/>
<evidence type="ECO:0000256" key="5">
    <source>
        <dbReference type="ARBA" id="ARBA00022806"/>
    </source>
</evidence>
<feature type="compositionally biased region" description="Polar residues" evidence="8">
    <location>
        <begin position="80"/>
        <end position="98"/>
    </location>
</feature>
<dbReference type="Pfam" id="PF04408">
    <property type="entry name" value="WHD_HA2"/>
    <property type="match status" value="1"/>
</dbReference>
<evidence type="ECO:0000313" key="11">
    <source>
        <dbReference type="EMBL" id="KAK5083014.1"/>
    </source>
</evidence>
<sequence>MPSFKPTRERKHKKLARQTEGENARPSKKQRRLEKYVEKKLKHDEAKDYLRKLESQKETYNGLQSSSTLKRKFGDFVHGQVSQHESSMLQRNSSYSSEDSFDGANDDVPDPTRDFGDEPAVVADAIADDAWTRTRAPPIQGTGLAQPLKLDANGMPVIPMRQKPLPVTASISSDGSETDSEQENEDDEDDSEEEESWAGFSESAATSSEESSESSAEEESDDETDASSNAEVDTRLKPRTSAFKSWATQQINQSIGHTPFYEQPQATPQTFEKPAAGYRLGIKETERPKDDHRAYSVHVERAESIQEIRLQLPILQKEQEIMEAVHNNTVVVLKGDTGSGKTTQLPQFLFEAGYGDKDGLTPGMIGITQPRRVAAVSMAKRVAQELGNHGDKVAHQIRFDTTVSSKTAIKFMTDGVLLRELSQDLLLKKYSAIIIDEAHERSVNTDLLIGILSKIVPARMKKSEQNPDPKPLKLIIMSATLNIKDFLHEKLFSTFMRPALVEAEGRQHRVTTHFALRSRPDYLEETVEKVKRAHKKLPRGGILVFLTGQNEIKYVLSRLRKDLVRPTAKLEEAAPRMHISAVDTPLELEDLDIGDIHTTSQEDLDLADEIDIVTDEEELDKEFEVSDDDDEEGMVDVPALRQDKIALKRDPYDTVHLLPLYSQLPTKDQLRIFEPPPERSRLIVLSTNVAETSLTIPNIRYVIDCGRSKERKFNSETNTQSFEVDYISKASAQQRAGRAGRTAPGHCWRLYSSAIYEQYFPEHTEPEILRTPAENVVLSVKGFRFPKPVTDFPFPTAPTRTTLANAERLLKHLGAIAGPNGALTDLGKKMTLYPVNPRLSKIIIHAIEKAPKALNQIILLASALSVDDIFVNQTQISPEVDDDGHDDEQDKLKQRYGRAHALFSRQDKASDALKLLTAAQLYLKDSEKDHFCQQFFLRSKAMQEISQLYSQLCSMIRSTHPHLSHVLGTAQLTETTKPDVVKSINTSAASGYIDQIAIRYDLHPEQSIVASSPRRAIDVPYFPLIPINQRTGNSEKRPAFIHPSSVLAKLSTKVLPQYIVYRHLQERTNSQVLTSSDTEIVKTRMLPLCTVDATALLSLVRDTGVMSYGKPVPKTKIEDVKNTSPKERIAWVSCEMNGWPLPPSRVRQVMDVKEASGWRVVEVLA</sequence>
<evidence type="ECO:0000256" key="8">
    <source>
        <dbReference type="SAM" id="MobiDB-lite"/>
    </source>
</evidence>
<dbReference type="GO" id="GO:0016787">
    <property type="term" value="F:hydrolase activity"/>
    <property type="evidence" value="ECO:0007669"/>
    <property type="project" value="UniProtKB-KW"/>
</dbReference>
<keyword evidence="5 11" id="KW-0347">Helicase</keyword>
<dbReference type="Proteomes" id="UP001309876">
    <property type="component" value="Unassembled WGS sequence"/>
</dbReference>
<comment type="caution">
    <text evidence="11">The sequence shown here is derived from an EMBL/GenBank/DDBJ whole genome shotgun (WGS) entry which is preliminary data.</text>
</comment>
<evidence type="ECO:0000313" key="12">
    <source>
        <dbReference type="Proteomes" id="UP001309876"/>
    </source>
</evidence>
<dbReference type="GO" id="GO:0005524">
    <property type="term" value="F:ATP binding"/>
    <property type="evidence" value="ECO:0007669"/>
    <property type="project" value="UniProtKB-KW"/>
</dbReference>
<dbReference type="InterPro" id="IPR027417">
    <property type="entry name" value="P-loop_NTPase"/>
</dbReference>
<keyword evidence="3" id="KW-0547">Nucleotide-binding</keyword>
<evidence type="ECO:0000256" key="6">
    <source>
        <dbReference type="ARBA" id="ARBA00022840"/>
    </source>
</evidence>
<organism evidence="11 12">
    <name type="scientific">Lithohypha guttulata</name>
    <dbReference type="NCBI Taxonomy" id="1690604"/>
    <lineage>
        <taxon>Eukaryota</taxon>
        <taxon>Fungi</taxon>
        <taxon>Dikarya</taxon>
        <taxon>Ascomycota</taxon>
        <taxon>Pezizomycotina</taxon>
        <taxon>Eurotiomycetes</taxon>
        <taxon>Chaetothyriomycetidae</taxon>
        <taxon>Chaetothyriales</taxon>
        <taxon>Trichomeriaceae</taxon>
        <taxon>Lithohypha</taxon>
    </lineage>
</organism>
<dbReference type="GO" id="GO:0003724">
    <property type="term" value="F:RNA helicase activity"/>
    <property type="evidence" value="ECO:0007669"/>
    <property type="project" value="UniProtKB-EC"/>
</dbReference>
<dbReference type="SMART" id="SM00487">
    <property type="entry name" value="DEXDc"/>
    <property type="match status" value="1"/>
</dbReference>
<evidence type="ECO:0000256" key="3">
    <source>
        <dbReference type="ARBA" id="ARBA00022741"/>
    </source>
</evidence>
<comment type="catalytic activity">
    <reaction evidence="7">
        <text>ATP + H2O = ADP + phosphate + H(+)</text>
        <dbReference type="Rhea" id="RHEA:13065"/>
        <dbReference type="ChEBI" id="CHEBI:15377"/>
        <dbReference type="ChEBI" id="CHEBI:15378"/>
        <dbReference type="ChEBI" id="CHEBI:30616"/>
        <dbReference type="ChEBI" id="CHEBI:43474"/>
        <dbReference type="ChEBI" id="CHEBI:456216"/>
        <dbReference type="EC" id="3.6.4.13"/>
    </reaction>
</comment>
<accession>A0AAN7Y575</accession>
<feature type="region of interest" description="Disordered" evidence="8">
    <location>
        <begin position="80"/>
        <end position="241"/>
    </location>
</feature>
<dbReference type="GO" id="GO:0000462">
    <property type="term" value="P:maturation of SSU-rRNA from tricistronic rRNA transcript (SSU-rRNA, 5.8S rRNA, LSU-rRNA)"/>
    <property type="evidence" value="ECO:0007669"/>
    <property type="project" value="TreeGrafter"/>
</dbReference>
<dbReference type="PANTHER" id="PTHR18934:SF99">
    <property type="entry name" value="ATP-DEPENDENT RNA HELICASE DHX37-RELATED"/>
    <property type="match status" value="1"/>
</dbReference>
<dbReference type="InterPro" id="IPR002464">
    <property type="entry name" value="DNA/RNA_helicase_DEAH_CS"/>
</dbReference>
<evidence type="ECO:0000259" key="10">
    <source>
        <dbReference type="PROSITE" id="PS51194"/>
    </source>
</evidence>
<feature type="region of interest" description="Disordered" evidence="8">
    <location>
        <begin position="1"/>
        <end position="34"/>
    </location>
</feature>
<dbReference type="PROSITE" id="PS00690">
    <property type="entry name" value="DEAH_ATP_HELICASE"/>
    <property type="match status" value="1"/>
</dbReference>
<comment type="similarity">
    <text evidence="1">Belongs to the DEAD box helicase family. DEAH subfamily.</text>
</comment>
<dbReference type="InterPro" id="IPR014001">
    <property type="entry name" value="Helicase_ATP-bd"/>
</dbReference>
<dbReference type="GO" id="GO:0005730">
    <property type="term" value="C:nucleolus"/>
    <property type="evidence" value="ECO:0007669"/>
    <property type="project" value="TreeGrafter"/>
</dbReference>
<dbReference type="CDD" id="cd17982">
    <property type="entry name" value="DEXHc_DHX37"/>
    <property type="match status" value="1"/>
</dbReference>
<dbReference type="PROSITE" id="PS51192">
    <property type="entry name" value="HELICASE_ATP_BIND_1"/>
    <property type="match status" value="1"/>
</dbReference>
<dbReference type="Pfam" id="PF21010">
    <property type="entry name" value="HA2_C"/>
    <property type="match status" value="1"/>
</dbReference>
<dbReference type="GO" id="GO:0003723">
    <property type="term" value="F:RNA binding"/>
    <property type="evidence" value="ECO:0007669"/>
    <property type="project" value="TreeGrafter"/>
</dbReference>
<dbReference type="PROSITE" id="PS51194">
    <property type="entry name" value="HELICASE_CTER"/>
    <property type="match status" value="1"/>
</dbReference>
<feature type="domain" description="Helicase ATP-binding" evidence="9">
    <location>
        <begin position="322"/>
        <end position="499"/>
    </location>
</feature>
<dbReference type="Pfam" id="PF00270">
    <property type="entry name" value="DEAD"/>
    <property type="match status" value="1"/>
</dbReference>
<evidence type="ECO:0000256" key="4">
    <source>
        <dbReference type="ARBA" id="ARBA00022801"/>
    </source>
</evidence>
<feature type="compositionally biased region" description="Acidic residues" evidence="8">
    <location>
        <begin position="99"/>
        <end position="109"/>
    </location>
</feature>
<name>A0AAN7Y575_9EURO</name>
<dbReference type="GO" id="GO:1990904">
    <property type="term" value="C:ribonucleoprotein complex"/>
    <property type="evidence" value="ECO:0007669"/>
    <property type="project" value="UniProtKB-ARBA"/>
</dbReference>
<evidence type="ECO:0000256" key="7">
    <source>
        <dbReference type="ARBA" id="ARBA00047984"/>
    </source>
</evidence>
<dbReference type="AlphaFoldDB" id="A0AAN7Y575"/>
<dbReference type="EC" id="3.6.4.13" evidence="2"/>
<evidence type="ECO:0000256" key="1">
    <source>
        <dbReference type="ARBA" id="ARBA00008792"/>
    </source>
</evidence>
<dbReference type="Gene3D" id="1.20.120.1080">
    <property type="match status" value="1"/>
</dbReference>
<dbReference type="InterPro" id="IPR007502">
    <property type="entry name" value="Helicase-assoc_dom"/>
</dbReference>
<evidence type="ECO:0000259" key="9">
    <source>
        <dbReference type="PROSITE" id="PS51192"/>
    </source>
</evidence>
<dbReference type="SMART" id="SM00490">
    <property type="entry name" value="HELICc"/>
    <property type="match status" value="1"/>
</dbReference>
<dbReference type="SUPFAM" id="SSF52540">
    <property type="entry name" value="P-loop containing nucleoside triphosphate hydrolases"/>
    <property type="match status" value="1"/>
</dbReference>
<dbReference type="InterPro" id="IPR048333">
    <property type="entry name" value="HA2_WH"/>
</dbReference>
<dbReference type="Pfam" id="PF00271">
    <property type="entry name" value="Helicase_C"/>
    <property type="match status" value="1"/>
</dbReference>
<dbReference type="InterPro" id="IPR011545">
    <property type="entry name" value="DEAD/DEAH_box_helicase_dom"/>
</dbReference>
<gene>
    <name evidence="11" type="primary">ECM16</name>
    <name evidence="11" type="ORF">LTR05_006896</name>
</gene>
<keyword evidence="12" id="KW-1185">Reference proteome</keyword>
<reference evidence="11 12" key="1">
    <citation type="submission" date="2023-08" db="EMBL/GenBank/DDBJ databases">
        <title>Black Yeasts Isolated from many extreme environments.</title>
        <authorList>
            <person name="Coleine C."/>
            <person name="Stajich J.E."/>
            <person name="Selbmann L."/>
        </authorList>
    </citation>
    <scope>NUCLEOTIDE SEQUENCE [LARGE SCALE GENOMIC DNA]</scope>
    <source>
        <strain evidence="11 12">CCFEE 5910</strain>
    </source>
</reference>
<dbReference type="Gene3D" id="3.40.50.300">
    <property type="entry name" value="P-loop containing nucleotide triphosphate hydrolases"/>
    <property type="match status" value="3"/>
</dbReference>
<dbReference type="EMBL" id="JAVRRJ010000007">
    <property type="protein sequence ID" value="KAK5083014.1"/>
    <property type="molecule type" value="Genomic_DNA"/>
</dbReference>
<keyword evidence="6" id="KW-0067">ATP-binding</keyword>
<dbReference type="SMART" id="SM00847">
    <property type="entry name" value="HA2"/>
    <property type="match status" value="1"/>
</dbReference>
<feature type="compositionally biased region" description="Acidic residues" evidence="8">
    <location>
        <begin position="176"/>
        <end position="196"/>
    </location>
</feature>
<feature type="domain" description="Helicase C-terminal" evidence="10">
    <location>
        <begin position="605"/>
        <end position="784"/>
    </location>
</feature>
<feature type="compositionally biased region" description="Acidic residues" evidence="8">
    <location>
        <begin position="210"/>
        <end position="225"/>
    </location>
</feature>
<dbReference type="CDD" id="cd18791">
    <property type="entry name" value="SF2_C_RHA"/>
    <property type="match status" value="1"/>
</dbReference>